<dbReference type="InterPro" id="IPR001969">
    <property type="entry name" value="Aspartic_peptidase_AS"/>
</dbReference>
<evidence type="ECO:0000256" key="7">
    <source>
        <dbReference type="RuleBase" id="RU000454"/>
    </source>
</evidence>
<dbReference type="SUPFAM" id="SSF50630">
    <property type="entry name" value="Acid proteases"/>
    <property type="match status" value="1"/>
</dbReference>
<feature type="non-terminal residue" evidence="9">
    <location>
        <position position="1"/>
    </location>
</feature>
<keyword evidence="3" id="KW-0732">Signal</keyword>
<dbReference type="PANTHER" id="PTHR47966">
    <property type="entry name" value="BETA-SITE APP-CLEAVING ENZYME, ISOFORM A-RELATED"/>
    <property type="match status" value="1"/>
</dbReference>
<dbReference type="EMBL" id="JAUKUA010000002">
    <property type="protein sequence ID" value="KAK0724210.1"/>
    <property type="molecule type" value="Genomic_DNA"/>
</dbReference>
<protein>
    <submittedName>
        <fullName evidence="9">Aspartic peptidase domain-containing protein</fullName>
    </submittedName>
</protein>
<dbReference type="InterPro" id="IPR033121">
    <property type="entry name" value="PEPTIDASE_A1"/>
</dbReference>
<dbReference type="Proteomes" id="UP001172102">
    <property type="component" value="Unassembled WGS sequence"/>
</dbReference>
<evidence type="ECO:0000313" key="10">
    <source>
        <dbReference type="Proteomes" id="UP001172102"/>
    </source>
</evidence>
<keyword evidence="2 7" id="KW-0645">Protease</keyword>
<dbReference type="Pfam" id="PF00026">
    <property type="entry name" value="Asp"/>
    <property type="match status" value="1"/>
</dbReference>
<evidence type="ECO:0000313" key="9">
    <source>
        <dbReference type="EMBL" id="KAK0724210.1"/>
    </source>
</evidence>
<dbReference type="PANTHER" id="PTHR47966:SF65">
    <property type="entry name" value="ASPARTIC-TYPE ENDOPEPTIDASE"/>
    <property type="match status" value="1"/>
</dbReference>
<dbReference type="Gene3D" id="2.40.70.10">
    <property type="entry name" value="Acid Proteases"/>
    <property type="match status" value="2"/>
</dbReference>
<dbReference type="GO" id="GO:0006508">
    <property type="term" value="P:proteolysis"/>
    <property type="evidence" value="ECO:0007669"/>
    <property type="project" value="UniProtKB-KW"/>
</dbReference>
<keyword evidence="5 7" id="KW-0378">Hydrolase</keyword>
<feature type="non-terminal residue" evidence="9">
    <location>
        <position position="391"/>
    </location>
</feature>
<evidence type="ECO:0000256" key="1">
    <source>
        <dbReference type="ARBA" id="ARBA00007447"/>
    </source>
</evidence>
<feature type="active site" evidence="6">
    <location>
        <position position="246"/>
    </location>
</feature>
<keyword evidence="4 7" id="KW-0064">Aspartyl protease</keyword>
<name>A0AA40AY83_9PEZI</name>
<feature type="domain" description="Peptidase A1" evidence="8">
    <location>
        <begin position="30"/>
        <end position="377"/>
    </location>
</feature>
<evidence type="ECO:0000256" key="6">
    <source>
        <dbReference type="PIRSR" id="PIRSR601461-1"/>
    </source>
</evidence>
<gene>
    <name evidence="9" type="ORF">B0H67DRAFT_446374</name>
</gene>
<evidence type="ECO:0000256" key="5">
    <source>
        <dbReference type="ARBA" id="ARBA00022801"/>
    </source>
</evidence>
<dbReference type="InterPro" id="IPR001461">
    <property type="entry name" value="Aspartic_peptidase_A1"/>
</dbReference>
<dbReference type="InterPro" id="IPR033876">
    <property type="entry name" value="SAP-like"/>
</dbReference>
<evidence type="ECO:0000256" key="2">
    <source>
        <dbReference type="ARBA" id="ARBA00022670"/>
    </source>
</evidence>
<accession>A0AA40AY83</accession>
<evidence type="ECO:0000256" key="4">
    <source>
        <dbReference type="ARBA" id="ARBA00022750"/>
    </source>
</evidence>
<evidence type="ECO:0000259" key="8">
    <source>
        <dbReference type="PROSITE" id="PS51767"/>
    </source>
</evidence>
<dbReference type="InterPro" id="IPR021109">
    <property type="entry name" value="Peptidase_aspartic_dom_sf"/>
</dbReference>
<comment type="caution">
    <text evidence="9">The sequence shown here is derived from an EMBL/GenBank/DDBJ whole genome shotgun (WGS) entry which is preliminary data.</text>
</comment>
<dbReference type="GO" id="GO:0004190">
    <property type="term" value="F:aspartic-type endopeptidase activity"/>
    <property type="evidence" value="ECO:0007669"/>
    <property type="project" value="UniProtKB-KW"/>
</dbReference>
<proteinExistence type="inferred from homology"/>
<comment type="similarity">
    <text evidence="1 7">Belongs to the peptidase A1 family.</text>
</comment>
<evidence type="ECO:0000256" key="3">
    <source>
        <dbReference type="ARBA" id="ARBA00022729"/>
    </source>
</evidence>
<dbReference type="CDD" id="cd05474">
    <property type="entry name" value="SAP_like"/>
    <property type="match status" value="1"/>
</dbReference>
<dbReference type="AlphaFoldDB" id="A0AA40AY83"/>
<dbReference type="PROSITE" id="PS51767">
    <property type="entry name" value="PEPTIDASE_A1"/>
    <property type="match status" value="1"/>
</dbReference>
<feature type="active site" evidence="6">
    <location>
        <position position="48"/>
    </location>
</feature>
<dbReference type="PRINTS" id="PR00792">
    <property type="entry name" value="PEPSIN"/>
</dbReference>
<dbReference type="PROSITE" id="PS00141">
    <property type="entry name" value="ASP_PROTEASE"/>
    <property type="match status" value="1"/>
</dbReference>
<organism evidence="9 10">
    <name type="scientific">Lasiosphaeris hirsuta</name>
    <dbReference type="NCBI Taxonomy" id="260670"/>
    <lineage>
        <taxon>Eukaryota</taxon>
        <taxon>Fungi</taxon>
        <taxon>Dikarya</taxon>
        <taxon>Ascomycota</taxon>
        <taxon>Pezizomycotina</taxon>
        <taxon>Sordariomycetes</taxon>
        <taxon>Sordariomycetidae</taxon>
        <taxon>Sordariales</taxon>
        <taxon>Lasiosphaeriaceae</taxon>
        <taxon>Lasiosphaeris</taxon>
    </lineage>
</organism>
<keyword evidence="10" id="KW-1185">Reference proteome</keyword>
<reference evidence="9" key="1">
    <citation type="submission" date="2023-06" db="EMBL/GenBank/DDBJ databases">
        <title>Genome-scale phylogeny and comparative genomics of the fungal order Sordariales.</title>
        <authorList>
            <consortium name="Lawrence Berkeley National Laboratory"/>
            <person name="Hensen N."/>
            <person name="Bonometti L."/>
            <person name="Westerberg I."/>
            <person name="Brannstrom I.O."/>
            <person name="Guillou S."/>
            <person name="Cros-Aarteil S."/>
            <person name="Calhoun S."/>
            <person name="Haridas S."/>
            <person name="Kuo A."/>
            <person name="Mondo S."/>
            <person name="Pangilinan J."/>
            <person name="Riley R."/>
            <person name="Labutti K."/>
            <person name="Andreopoulos B."/>
            <person name="Lipzen A."/>
            <person name="Chen C."/>
            <person name="Yanf M."/>
            <person name="Daum C."/>
            <person name="Ng V."/>
            <person name="Clum A."/>
            <person name="Steindorff A."/>
            <person name="Ohm R."/>
            <person name="Martin F."/>
            <person name="Silar P."/>
            <person name="Natvig D."/>
            <person name="Lalanne C."/>
            <person name="Gautier V."/>
            <person name="Ament-Velasquez S.L."/>
            <person name="Kruys A."/>
            <person name="Hutchinson M.I."/>
            <person name="Powell A.J."/>
            <person name="Barry K."/>
            <person name="Miller A.N."/>
            <person name="Grigoriev I.V."/>
            <person name="Debuchy R."/>
            <person name="Gladieux P."/>
            <person name="Thoren M.H."/>
            <person name="Johannesson H."/>
        </authorList>
    </citation>
    <scope>NUCLEOTIDE SEQUENCE</scope>
    <source>
        <strain evidence="9">SMH4607-1</strain>
    </source>
</reference>
<sequence length="391" mass="41674">AKVPSLGSRLHQRAAPFDEDLANNVTTGAYFATVEVGSPGQSITVHVDTGSSDVWVLAKNSDLCTSTRLQDRYGYCLDTFDNTTSSSYAMADPGGFEIEYLDGSGASGDYFTDDINVGTLNVKAVQMGLALRSTSSWGMLGIGYGSNVASSTPYLSIVEQMLKQGLIGIKAYSLFLNDLEASTGTILFGGIDTEKYTGTLKTVPILPDPATGNITHFSVSLSSLASVKGDGSKTEFLTEQLSVILDSGTTLTYLPPTVARKIFTSLNAYDDSAARDSVVYVDCALRTADPAQVLRYQFGANGPAIEVSLADIIMDDLKPYIQSGGLELPKNLGFPTDNVCSLGLQPSTEGDVHLLGDTFLRSAYVVYDLTHNTVSMAQSNMNSTKENIIEI</sequence>